<dbReference type="EMBL" id="CABITT030000004">
    <property type="protein sequence ID" value="VVB03199.1"/>
    <property type="molecule type" value="Genomic_DNA"/>
</dbReference>
<comment type="caution">
    <text evidence="1">The sequence shown here is derived from an EMBL/GenBank/DDBJ whole genome shotgun (WGS) entry which is preliminary data.</text>
</comment>
<accession>A0A565BPQ0</accession>
<evidence type="ECO:0000313" key="1">
    <source>
        <dbReference type="EMBL" id="VVB03199.1"/>
    </source>
</evidence>
<name>A0A565BPQ0_9BRAS</name>
<organism evidence="1 2">
    <name type="scientific">Arabis nemorensis</name>
    <dbReference type="NCBI Taxonomy" id="586526"/>
    <lineage>
        <taxon>Eukaryota</taxon>
        <taxon>Viridiplantae</taxon>
        <taxon>Streptophyta</taxon>
        <taxon>Embryophyta</taxon>
        <taxon>Tracheophyta</taxon>
        <taxon>Spermatophyta</taxon>
        <taxon>Magnoliopsida</taxon>
        <taxon>eudicotyledons</taxon>
        <taxon>Gunneridae</taxon>
        <taxon>Pentapetalae</taxon>
        <taxon>rosids</taxon>
        <taxon>malvids</taxon>
        <taxon>Brassicales</taxon>
        <taxon>Brassicaceae</taxon>
        <taxon>Arabideae</taxon>
        <taxon>Arabis</taxon>
    </lineage>
</organism>
<proteinExistence type="predicted"/>
<reference evidence="1" key="1">
    <citation type="submission" date="2019-07" db="EMBL/GenBank/DDBJ databases">
        <authorList>
            <person name="Dittberner H."/>
        </authorList>
    </citation>
    <scope>NUCLEOTIDE SEQUENCE [LARGE SCALE GENOMIC DNA]</scope>
</reference>
<protein>
    <submittedName>
        <fullName evidence="1">Uncharacterized protein</fullName>
    </submittedName>
</protein>
<evidence type="ECO:0000313" key="2">
    <source>
        <dbReference type="Proteomes" id="UP000489600"/>
    </source>
</evidence>
<gene>
    <name evidence="1" type="ORF">ANE_LOCUS13643</name>
</gene>
<dbReference type="AlphaFoldDB" id="A0A565BPQ0"/>
<dbReference type="Proteomes" id="UP000489600">
    <property type="component" value="Unassembled WGS sequence"/>
</dbReference>
<keyword evidence="2" id="KW-1185">Reference proteome</keyword>
<sequence>MEGLVEEEEENINDDLDSFLVGLVEEEENINEEEEDLDLFLMCITLGLDEEEEEHIGSIVRAATGFVIRGGQAISNAIWEHREKVVVAAALVGVGTVSRIDLAWRSYNYYRYNIFQRR</sequence>